<dbReference type="SUPFAM" id="SSF144000">
    <property type="entry name" value="Oxysterol-binding protein-like"/>
    <property type="match status" value="1"/>
</dbReference>
<dbReference type="EMBL" id="MCFD01000007">
    <property type="protein sequence ID" value="ORX69677.1"/>
    <property type="molecule type" value="Genomic_DNA"/>
</dbReference>
<comment type="caution">
    <text evidence="4">The sequence shown here is derived from an EMBL/GenBank/DDBJ whole genome shotgun (WGS) entry which is preliminary data.</text>
</comment>
<reference evidence="4 5" key="1">
    <citation type="submission" date="2016-07" db="EMBL/GenBank/DDBJ databases">
        <title>Pervasive Adenine N6-methylation of Active Genes in Fungi.</title>
        <authorList>
            <consortium name="DOE Joint Genome Institute"/>
            <person name="Mondo S.J."/>
            <person name="Dannebaum R.O."/>
            <person name="Kuo R.C."/>
            <person name="Labutti K."/>
            <person name="Haridas S."/>
            <person name="Kuo A."/>
            <person name="Salamov A."/>
            <person name="Ahrendt S.R."/>
            <person name="Lipzen A."/>
            <person name="Sullivan W."/>
            <person name="Andreopoulos W.B."/>
            <person name="Clum A."/>
            <person name="Lindquist E."/>
            <person name="Daum C."/>
            <person name="Ramamoorthy G.K."/>
            <person name="Gryganskyi A."/>
            <person name="Culley D."/>
            <person name="Magnuson J.K."/>
            <person name="James T.Y."/>
            <person name="O'Malley M.A."/>
            <person name="Stajich J.E."/>
            <person name="Spatafora J.W."/>
            <person name="Visel A."/>
            <person name="Grigoriev I.V."/>
        </authorList>
    </citation>
    <scope>NUCLEOTIDE SEQUENCE [LARGE SCALE GENOMIC DNA]</scope>
    <source>
        <strain evidence="4 5">ATCC 12442</strain>
    </source>
</reference>
<evidence type="ECO:0000256" key="3">
    <source>
        <dbReference type="SAM" id="MobiDB-lite"/>
    </source>
</evidence>
<dbReference type="OrthoDB" id="14833at2759"/>
<feature type="region of interest" description="Disordered" evidence="3">
    <location>
        <begin position="1"/>
        <end position="42"/>
    </location>
</feature>
<evidence type="ECO:0000313" key="4">
    <source>
        <dbReference type="EMBL" id="ORX69677.1"/>
    </source>
</evidence>
<accession>A0A1Y1W829</accession>
<evidence type="ECO:0000256" key="1">
    <source>
        <dbReference type="ARBA" id="ARBA00008842"/>
    </source>
</evidence>
<dbReference type="GO" id="GO:0016020">
    <property type="term" value="C:membrane"/>
    <property type="evidence" value="ECO:0007669"/>
    <property type="project" value="TreeGrafter"/>
</dbReference>
<organism evidence="4 5">
    <name type="scientific">Linderina pennispora</name>
    <dbReference type="NCBI Taxonomy" id="61395"/>
    <lineage>
        <taxon>Eukaryota</taxon>
        <taxon>Fungi</taxon>
        <taxon>Fungi incertae sedis</taxon>
        <taxon>Zoopagomycota</taxon>
        <taxon>Kickxellomycotina</taxon>
        <taxon>Kickxellomycetes</taxon>
        <taxon>Kickxellales</taxon>
        <taxon>Kickxellaceae</taxon>
        <taxon>Linderina</taxon>
    </lineage>
</organism>
<evidence type="ECO:0000313" key="5">
    <source>
        <dbReference type="Proteomes" id="UP000193922"/>
    </source>
</evidence>
<feature type="compositionally biased region" description="Low complexity" evidence="3">
    <location>
        <begin position="436"/>
        <end position="445"/>
    </location>
</feature>
<feature type="compositionally biased region" description="Low complexity" evidence="3">
    <location>
        <begin position="1"/>
        <end position="38"/>
    </location>
</feature>
<dbReference type="InterPro" id="IPR037239">
    <property type="entry name" value="OSBP_sf"/>
</dbReference>
<comment type="similarity">
    <text evidence="1 2">Belongs to the OSBP family.</text>
</comment>
<dbReference type="GO" id="GO:0008142">
    <property type="term" value="F:oxysterol binding"/>
    <property type="evidence" value="ECO:0007669"/>
    <property type="project" value="TreeGrafter"/>
</dbReference>
<dbReference type="PROSITE" id="PS01013">
    <property type="entry name" value="OSBP"/>
    <property type="match status" value="1"/>
</dbReference>
<evidence type="ECO:0000256" key="2">
    <source>
        <dbReference type="RuleBase" id="RU003844"/>
    </source>
</evidence>
<name>A0A1Y1W829_9FUNG</name>
<dbReference type="Gene3D" id="1.10.287.2720">
    <property type="match status" value="1"/>
</dbReference>
<dbReference type="Pfam" id="PF01237">
    <property type="entry name" value="Oxysterol_BP"/>
    <property type="match status" value="1"/>
</dbReference>
<dbReference type="Gene3D" id="3.30.70.3490">
    <property type="match status" value="1"/>
</dbReference>
<dbReference type="PANTHER" id="PTHR10972">
    <property type="entry name" value="OXYSTEROL-BINDING PROTEIN-RELATED"/>
    <property type="match status" value="1"/>
</dbReference>
<protein>
    <submittedName>
        <fullName evidence="4">Oxysterol-binding protein</fullName>
    </submittedName>
</protein>
<keyword evidence="5" id="KW-1185">Reference proteome</keyword>
<dbReference type="GO" id="GO:0005829">
    <property type="term" value="C:cytosol"/>
    <property type="evidence" value="ECO:0007669"/>
    <property type="project" value="TreeGrafter"/>
</dbReference>
<dbReference type="AlphaFoldDB" id="A0A1Y1W829"/>
<dbReference type="PANTHER" id="PTHR10972:SF184">
    <property type="entry name" value="OXYSTEROL-BINDING PROTEIN HOMOLOG 4-RELATED"/>
    <property type="match status" value="1"/>
</dbReference>
<dbReference type="GeneID" id="63804338"/>
<dbReference type="STRING" id="61395.A0A1Y1W829"/>
<dbReference type="InterPro" id="IPR000648">
    <property type="entry name" value="Oxysterol-bd"/>
</dbReference>
<sequence length="454" mass="50051">MSDSKSVSSVASAKSSSSKSSSSKSSSSKSSTPKSTVSEPVGNIVPASQSGDFMSFLKTVLSFTGDLSSLTCPSFLLNGISLLEYGAHWSDYPHVLAEITKAESSPERMKLVARWFISTLYGSYNKRVAESNTGEKKPFNPILGEQFLASWDDSEYGETTFVCEQVSHHPPVSAIYFENAKAGIYGNGQFAQKSKFKGTTMKVVQEGRVTLRMRNTDEVFCLSLPSLNICSILSGKPFLEMSNTTFIRSSKGYSAEFHWHTKPWLYGEYHKFDGSIFRDPSALYSPNAPAQEPLFTVKGKWVAESTVTDVKTSSQSVLFDVAAQPSADIKIRPVSEQSELESRRVWNAVAQAIESGDYETASREKTVIEEAQRALRKERAERSETWTPALFKWIADEDDESDVRDAYAYLYPAKDSIGKGSWVYKNSIHELDRANSTGSSTGTGTPFEDAVSEA</sequence>
<proteinExistence type="inferred from homology"/>
<gene>
    <name evidence="4" type="ORF">DL89DRAFT_267859</name>
</gene>
<feature type="region of interest" description="Disordered" evidence="3">
    <location>
        <begin position="433"/>
        <end position="454"/>
    </location>
</feature>
<dbReference type="Proteomes" id="UP000193922">
    <property type="component" value="Unassembled WGS sequence"/>
</dbReference>
<dbReference type="InterPro" id="IPR018494">
    <property type="entry name" value="Oxysterol-bd_CS"/>
</dbReference>
<dbReference type="RefSeq" id="XP_040743365.1">
    <property type="nucleotide sequence ID" value="XM_040887690.1"/>
</dbReference>
<dbReference type="Gene3D" id="2.40.160.120">
    <property type="match status" value="1"/>
</dbReference>